<dbReference type="SUPFAM" id="SSF50447">
    <property type="entry name" value="Translation proteins"/>
    <property type="match status" value="1"/>
</dbReference>
<evidence type="ECO:0000313" key="5">
    <source>
        <dbReference type="Proteomes" id="UP001381693"/>
    </source>
</evidence>
<keyword evidence="4" id="KW-0648">Protein biosynthesis</keyword>
<dbReference type="Gene3D" id="2.40.30.10">
    <property type="entry name" value="Translation factors"/>
    <property type="match status" value="1"/>
</dbReference>
<keyword evidence="5" id="KW-1185">Reference proteome</keyword>
<evidence type="ECO:0000256" key="2">
    <source>
        <dbReference type="ARBA" id="ARBA00023134"/>
    </source>
</evidence>
<dbReference type="Pfam" id="PF03144">
    <property type="entry name" value="GTP_EFTU_D2"/>
    <property type="match status" value="1"/>
</dbReference>
<keyword evidence="4" id="KW-0396">Initiation factor</keyword>
<dbReference type="InterPro" id="IPR009000">
    <property type="entry name" value="Transl_B-barrel_sf"/>
</dbReference>
<protein>
    <submittedName>
        <fullName evidence="4">Translation Initiation Factor 5B</fullName>
    </submittedName>
</protein>
<dbReference type="EMBL" id="JAXCGZ010013619">
    <property type="protein sequence ID" value="KAK7072185.1"/>
    <property type="molecule type" value="Genomic_DNA"/>
</dbReference>
<feature type="domain" description="Translation elongation factor EFTu-like" evidence="3">
    <location>
        <begin position="13"/>
        <end position="87"/>
    </location>
</feature>
<keyword evidence="1" id="KW-0547">Nucleotide-binding</keyword>
<evidence type="ECO:0000313" key="4">
    <source>
        <dbReference type="EMBL" id="KAK7072185.1"/>
    </source>
</evidence>
<proteinExistence type="predicted"/>
<dbReference type="GO" id="GO:0005525">
    <property type="term" value="F:GTP binding"/>
    <property type="evidence" value="ECO:0007669"/>
    <property type="project" value="UniProtKB-KW"/>
</dbReference>
<dbReference type="GO" id="GO:0005739">
    <property type="term" value="C:mitochondrion"/>
    <property type="evidence" value="ECO:0007669"/>
    <property type="project" value="TreeGrafter"/>
</dbReference>
<accession>A0AAN8X4W7</accession>
<sequence length="124" mass="13668">CTVLEVKTIQGHGTTIDVILVNGRLREGDTILVAGTEGPIVTQIRSLLLPKPLKEIRVKGQYDEFKEIAAAQGVKIAARDLEKAIAGLSLKVAYHEDEIDILKEEVDREFKSAMRSIKVNLLCT</sequence>
<organism evidence="4 5">
    <name type="scientific">Halocaridina rubra</name>
    <name type="common">Hawaiian red shrimp</name>
    <dbReference type="NCBI Taxonomy" id="373956"/>
    <lineage>
        <taxon>Eukaryota</taxon>
        <taxon>Metazoa</taxon>
        <taxon>Ecdysozoa</taxon>
        <taxon>Arthropoda</taxon>
        <taxon>Crustacea</taxon>
        <taxon>Multicrustacea</taxon>
        <taxon>Malacostraca</taxon>
        <taxon>Eumalacostraca</taxon>
        <taxon>Eucarida</taxon>
        <taxon>Decapoda</taxon>
        <taxon>Pleocyemata</taxon>
        <taxon>Caridea</taxon>
        <taxon>Atyoidea</taxon>
        <taxon>Atyidae</taxon>
        <taxon>Halocaridina</taxon>
    </lineage>
</organism>
<evidence type="ECO:0000256" key="1">
    <source>
        <dbReference type="ARBA" id="ARBA00022741"/>
    </source>
</evidence>
<dbReference type="InterPro" id="IPR004161">
    <property type="entry name" value="EFTu-like_2"/>
</dbReference>
<dbReference type="PANTHER" id="PTHR43381">
    <property type="entry name" value="TRANSLATION INITIATION FACTOR IF-2-RELATED"/>
    <property type="match status" value="1"/>
</dbReference>
<comment type="caution">
    <text evidence="4">The sequence shown here is derived from an EMBL/GenBank/DDBJ whole genome shotgun (WGS) entry which is preliminary data.</text>
</comment>
<name>A0AAN8X4W7_HALRR</name>
<gene>
    <name evidence="4" type="primary">EIF5B_2</name>
    <name evidence="4" type="ORF">SK128_020395</name>
</gene>
<keyword evidence="2" id="KW-0342">GTP-binding</keyword>
<feature type="non-terminal residue" evidence="4">
    <location>
        <position position="1"/>
    </location>
</feature>
<dbReference type="PANTHER" id="PTHR43381:SF4">
    <property type="entry name" value="EUKARYOTIC TRANSLATION INITIATION FACTOR 5B"/>
    <property type="match status" value="1"/>
</dbReference>
<dbReference type="GO" id="GO:0003743">
    <property type="term" value="F:translation initiation factor activity"/>
    <property type="evidence" value="ECO:0007669"/>
    <property type="project" value="UniProtKB-KW"/>
</dbReference>
<reference evidence="4 5" key="1">
    <citation type="submission" date="2023-11" db="EMBL/GenBank/DDBJ databases">
        <title>Halocaridina rubra genome assembly.</title>
        <authorList>
            <person name="Smith C."/>
        </authorList>
    </citation>
    <scope>NUCLEOTIDE SEQUENCE [LARGE SCALE GENOMIC DNA]</scope>
    <source>
        <strain evidence="4">EP-1</strain>
        <tissue evidence="4">Whole</tissue>
    </source>
</reference>
<dbReference type="AlphaFoldDB" id="A0AAN8X4W7"/>
<dbReference type="CDD" id="cd03703">
    <property type="entry name" value="aeIF5B_II"/>
    <property type="match status" value="1"/>
</dbReference>
<dbReference type="Proteomes" id="UP001381693">
    <property type="component" value="Unassembled WGS sequence"/>
</dbReference>
<evidence type="ECO:0000259" key="3">
    <source>
        <dbReference type="Pfam" id="PF03144"/>
    </source>
</evidence>
<dbReference type="FunFam" id="2.40.30.10:FF:000013">
    <property type="entry name" value="eukaryotic translation initiation factor 5B"/>
    <property type="match status" value="1"/>
</dbReference>
<dbReference type="InterPro" id="IPR015760">
    <property type="entry name" value="TIF_IF2"/>
</dbReference>